<reference evidence="1 2" key="1">
    <citation type="submission" date="2019-03" db="EMBL/GenBank/DDBJ databases">
        <title>Single cell metagenomics reveals metabolic interactions within the superorganism composed of flagellate Streblomastix strix and complex community of Bacteroidetes bacteria on its surface.</title>
        <authorList>
            <person name="Treitli S.C."/>
            <person name="Kolisko M."/>
            <person name="Husnik F."/>
            <person name="Keeling P."/>
            <person name="Hampl V."/>
        </authorList>
    </citation>
    <scope>NUCLEOTIDE SEQUENCE [LARGE SCALE GENOMIC DNA]</scope>
    <source>
        <strain evidence="1">ST1C</strain>
    </source>
</reference>
<dbReference type="Proteomes" id="UP000324800">
    <property type="component" value="Unassembled WGS sequence"/>
</dbReference>
<name>A0A5J4VBQ8_9EUKA</name>
<evidence type="ECO:0000313" key="1">
    <source>
        <dbReference type="EMBL" id="KAA6379862.1"/>
    </source>
</evidence>
<comment type="caution">
    <text evidence="1">The sequence shown here is derived from an EMBL/GenBank/DDBJ whole genome shotgun (WGS) entry which is preliminary data.</text>
</comment>
<accession>A0A5J4VBQ8</accession>
<sequence length="161" mass="16685">MVFDATQLDTYTNVKIPQQFVLNAGTSTSFAGVTSGNVQINPISNSYDDGLRIGRPDSNGLSSLYLGCSTSTTGTITGQWVICSPNSGFAQNPLGSTIQTCADVSTPNRGLQISADGNTLSFNGQVIAGGSVNYSQGNTILWGTKSTGTEGGFYTDGTTVF</sequence>
<gene>
    <name evidence="1" type="ORF">EZS28_024610</name>
</gene>
<evidence type="ECO:0000313" key="2">
    <source>
        <dbReference type="Proteomes" id="UP000324800"/>
    </source>
</evidence>
<organism evidence="1 2">
    <name type="scientific">Streblomastix strix</name>
    <dbReference type="NCBI Taxonomy" id="222440"/>
    <lineage>
        <taxon>Eukaryota</taxon>
        <taxon>Metamonada</taxon>
        <taxon>Preaxostyla</taxon>
        <taxon>Oxymonadida</taxon>
        <taxon>Streblomastigidae</taxon>
        <taxon>Streblomastix</taxon>
    </lineage>
</organism>
<dbReference type="EMBL" id="SNRW01008225">
    <property type="protein sequence ID" value="KAA6379862.1"/>
    <property type="molecule type" value="Genomic_DNA"/>
</dbReference>
<dbReference type="AlphaFoldDB" id="A0A5J4VBQ8"/>
<protein>
    <submittedName>
        <fullName evidence="1">Uncharacterized protein</fullName>
    </submittedName>
</protein>
<proteinExistence type="predicted"/>